<feature type="compositionally biased region" description="Low complexity" evidence="2">
    <location>
        <begin position="139"/>
        <end position="150"/>
    </location>
</feature>
<feature type="region of interest" description="Disordered" evidence="2">
    <location>
        <begin position="290"/>
        <end position="331"/>
    </location>
</feature>
<organism evidence="3 4">
    <name type="scientific">Chlorella sorokiniana</name>
    <name type="common">Freshwater green alga</name>
    <dbReference type="NCBI Taxonomy" id="3076"/>
    <lineage>
        <taxon>Eukaryota</taxon>
        <taxon>Viridiplantae</taxon>
        <taxon>Chlorophyta</taxon>
        <taxon>core chlorophytes</taxon>
        <taxon>Trebouxiophyceae</taxon>
        <taxon>Chlorellales</taxon>
        <taxon>Chlorellaceae</taxon>
        <taxon>Chlorella clade</taxon>
        <taxon>Chlorella</taxon>
    </lineage>
</organism>
<dbReference type="OrthoDB" id="515579at2759"/>
<gene>
    <name evidence="3" type="ORF">C2E21_7813</name>
</gene>
<sequence length="757" mass="78927">MATAEPPPAPIEREEGKAGVGGPAQEAAPAGGGLMQRFKAAVGLGGKEEAGKRDVAEEERAAEPTGAAEETALAKERGAAGGGPVKQMVPPLAESPRVQPTKLLKPQEVEVGLERPQLSPEDVGEAPVKGGPFEPAQGAPEPLAAPATPAATAKLPAAPVAIATTAPATPTVSTAAMPATAATGAHPAEAAAARLVETGAHPGRIGEGAAVVGGTTAPAMRTISTAATPPTGAAATIVPVAVATTPMAAATGAHPAEAAAARLVETGARPGRIGEGAAVVGGAAGAAQEAESALGAPPSPKQGDRVKVDRMGGPAAASRGPGGIPSVDVRPGFETAPISAAEIAGMKAREHAIVAGERERVAEAKRGELHALRGKAEHLEVEAQGLLAQASQDKLRRDQREWSGYAQAEQAEAERRKVLERRAQALVKESSDMAELAMQRQVDAERLAAALTVKLQEQQEWQVKVDSIDAGDLPRYVEECQAEIGRLSRRIAELREEVDWARLEMEKLHSEGATWERVLASKKSEAALLMLRMAQAREEAEAARARSQQAAHEAREPTDLAEGKYEEAQHLAQEADELDGKARQAQQEALTVVRQAVEPERTRQERLREAAEAELRAKQLEQEVQLIQGKMERRLAEAEARGETAAVLAAQAEQVQEQAHVAATTAEAAREMEEMYGASQERHAGLASQLDRVGVEPKDERARELMRAQRERYASPGALLAQAPSPPTHTIPAAGRTAAASAGVEEAEGASRVPVPA</sequence>
<feature type="region of interest" description="Disordered" evidence="2">
    <location>
        <begin position="540"/>
        <end position="560"/>
    </location>
</feature>
<evidence type="ECO:0000313" key="4">
    <source>
        <dbReference type="Proteomes" id="UP000239899"/>
    </source>
</evidence>
<feature type="region of interest" description="Disordered" evidence="2">
    <location>
        <begin position="716"/>
        <end position="757"/>
    </location>
</feature>
<feature type="compositionally biased region" description="Pro residues" evidence="2">
    <location>
        <begin position="1"/>
        <end position="10"/>
    </location>
</feature>
<feature type="coiled-coil region" evidence="1">
    <location>
        <begin position="362"/>
        <end position="428"/>
    </location>
</feature>
<feature type="compositionally biased region" description="Low complexity" evidence="2">
    <location>
        <begin position="733"/>
        <end position="744"/>
    </location>
</feature>
<accession>A0A2P6TGN5</accession>
<dbReference type="STRING" id="3076.A0A2P6TGN5"/>
<comment type="caution">
    <text evidence="3">The sequence shown here is derived from an EMBL/GenBank/DDBJ whole genome shotgun (WGS) entry which is preliminary data.</text>
</comment>
<keyword evidence="1" id="KW-0175">Coiled coil</keyword>
<reference evidence="3 4" key="1">
    <citation type="journal article" date="2018" name="Plant J.">
        <title>Genome sequences of Chlorella sorokiniana UTEX 1602 and Micractinium conductrix SAG 241.80: implications to maltose excretion by a green alga.</title>
        <authorList>
            <person name="Arriola M.B."/>
            <person name="Velmurugan N."/>
            <person name="Zhang Y."/>
            <person name="Plunkett M.H."/>
            <person name="Hondzo H."/>
            <person name="Barney B.M."/>
        </authorList>
    </citation>
    <scope>NUCLEOTIDE SEQUENCE [LARGE SCALE GENOMIC DNA]</scope>
    <source>
        <strain evidence="4">UTEX 1602</strain>
    </source>
</reference>
<dbReference type="Proteomes" id="UP000239899">
    <property type="component" value="Unassembled WGS sequence"/>
</dbReference>
<protein>
    <submittedName>
        <fullName evidence="3">Uncharacterized protein</fullName>
    </submittedName>
</protein>
<dbReference type="AlphaFoldDB" id="A0A2P6TGN5"/>
<evidence type="ECO:0000256" key="2">
    <source>
        <dbReference type="SAM" id="MobiDB-lite"/>
    </source>
</evidence>
<feature type="region of interest" description="Disordered" evidence="2">
    <location>
        <begin position="1"/>
        <end position="150"/>
    </location>
</feature>
<evidence type="ECO:0000313" key="3">
    <source>
        <dbReference type="EMBL" id="PRW33281.1"/>
    </source>
</evidence>
<keyword evidence="4" id="KW-1185">Reference proteome</keyword>
<name>A0A2P6TGN5_CHLSO</name>
<proteinExistence type="predicted"/>
<evidence type="ECO:0000256" key="1">
    <source>
        <dbReference type="SAM" id="Coils"/>
    </source>
</evidence>
<feature type="compositionally biased region" description="Basic and acidic residues" evidence="2">
    <location>
        <begin position="46"/>
        <end position="62"/>
    </location>
</feature>
<dbReference type="EMBL" id="LHPG02000017">
    <property type="protein sequence ID" value="PRW33281.1"/>
    <property type="molecule type" value="Genomic_DNA"/>
</dbReference>